<dbReference type="Gene3D" id="2.40.40.20">
    <property type="match status" value="1"/>
</dbReference>
<keyword evidence="4" id="KW-1185">Reference proteome</keyword>
<dbReference type="SUPFAM" id="SSF54585">
    <property type="entry name" value="Cdc48 domain 2-like"/>
    <property type="match status" value="1"/>
</dbReference>
<dbReference type="SUPFAM" id="SSF50692">
    <property type="entry name" value="ADC-like"/>
    <property type="match status" value="1"/>
</dbReference>
<dbReference type="GO" id="GO:0005524">
    <property type="term" value="F:ATP binding"/>
    <property type="evidence" value="ECO:0007669"/>
    <property type="project" value="UniProtKB-KW"/>
</dbReference>
<dbReference type="Proteomes" id="UP000326799">
    <property type="component" value="Unassembled WGS sequence"/>
</dbReference>
<evidence type="ECO:0000313" key="4">
    <source>
        <dbReference type="Proteomes" id="UP000326799"/>
    </source>
</evidence>
<proteinExistence type="predicted"/>
<evidence type="ECO:0000313" key="3">
    <source>
        <dbReference type="EMBL" id="KAB8212706.1"/>
    </source>
</evidence>
<dbReference type="InterPro" id="IPR009010">
    <property type="entry name" value="Asp_de-COase-like_dom_sf"/>
</dbReference>
<dbReference type="InterPro" id="IPR029067">
    <property type="entry name" value="CDC48_domain_2-like_sf"/>
</dbReference>
<protein>
    <submittedName>
        <fullName evidence="3">Uncharacterized protein</fullName>
    </submittedName>
</protein>
<keyword evidence="2" id="KW-0067">ATP-binding</keyword>
<gene>
    <name evidence="3" type="ORF">BDV33DRAFT_210991</name>
</gene>
<organism evidence="3 4">
    <name type="scientific">Aspergillus novoparasiticus</name>
    <dbReference type="NCBI Taxonomy" id="986946"/>
    <lineage>
        <taxon>Eukaryota</taxon>
        <taxon>Fungi</taxon>
        <taxon>Dikarya</taxon>
        <taxon>Ascomycota</taxon>
        <taxon>Pezizomycotina</taxon>
        <taxon>Eurotiomycetes</taxon>
        <taxon>Eurotiomycetidae</taxon>
        <taxon>Eurotiales</taxon>
        <taxon>Aspergillaceae</taxon>
        <taxon>Aspergillus</taxon>
        <taxon>Aspergillus subgen. Circumdati</taxon>
    </lineage>
</organism>
<dbReference type="AlphaFoldDB" id="A0A5N6E559"/>
<dbReference type="Gene3D" id="3.10.330.10">
    <property type="match status" value="1"/>
</dbReference>
<keyword evidence="1" id="KW-0547">Nucleotide-binding</keyword>
<sequence length="236" mass="26584">MTRVTSSIARWWNRRRIITVEEEGTVDDSALLVSGKTLRSLGLVVTSFVWLHHHSKKRPFALKQDENVGYGTIRISRTARDNLGAAIGDIVSLSGKNPTKVDSITLYPTGDTKELAGHLISEYIYPYFSHSVRPVHLDDFITIRSGPSEVTFCIIDIDLWEYGLVTGDTQIMLVNCAHNEVDYGRLQDPLECARELQRDIDYINSKDHGSCVAKVSRSIQRLVDLLEAPPVYEESH</sequence>
<evidence type="ECO:0000256" key="1">
    <source>
        <dbReference type="ARBA" id="ARBA00022741"/>
    </source>
</evidence>
<evidence type="ECO:0000256" key="2">
    <source>
        <dbReference type="ARBA" id="ARBA00022840"/>
    </source>
</evidence>
<dbReference type="EMBL" id="ML733998">
    <property type="protein sequence ID" value="KAB8212706.1"/>
    <property type="molecule type" value="Genomic_DNA"/>
</dbReference>
<reference evidence="3 4" key="1">
    <citation type="submission" date="2019-04" db="EMBL/GenBank/DDBJ databases">
        <title>Fungal friends and foes A comparative genomics study of 23 Aspergillus species from section Flavi.</title>
        <authorList>
            <consortium name="DOE Joint Genome Institute"/>
            <person name="Kjaerbolling I."/>
            <person name="Vesth T.C."/>
            <person name="Frisvad J.C."/>
            <person name="Nybo J.L."/>
            <person name="Theobald S."/>
            <person name="Kildgaard S."/>
            <person name="Petersen T.I."/>
            <person name="Kuo A."/>
            <person name="Sato A."/>
            <person name="Lyhne E.K."/>
            <person name="Kogle M.E."/>
            <person name="Wiebenga A."/>
            <person name="Kun R.S."/>
            <person name="Lubbers R.J."/>
            <person name="Makela M.R."/>
            <person name="Barry K."/>
            <person name="Chovatia M."/>
            <person name="Clum A."/>
            <person name="Daum C."/>
            <person name="Haridas S."/>
            <person name="He G."/>
            <person name="LaButti K."/>
            <person name="Lipzen A."/>
            <person name="Mondo S."/>
            <person name="Pangilinan J."/>
            <person name="Riley R."/>
            <person name="Salamov A."/>
            <person name="Simmons B.A."/>
            <person name="Magnuson J.K."/>
            <person name="Henrissat B."/>
            <person name="Mortensen U.H."/>
            <person name="Larsen T.O."/>
            <person name="De vries R.P."/>
            <person name="Grigoriev I.V."/>
            <person name="Machida M."/>
            <person name="Baker S.E."/>
            <person name="Andersen M.R."/>
        </authorList>
    </citation>
    <scope>NUCLEOTIDE SEQUENCE [LARGE SCALE GENOMIC DNA]</scope>
    <source>
        <strain evidence="3 4">CBS 126849</strain>
    </source>
</reference>
<accession>A0A5N6E559</accession>
<name>A0A5N6E559_9EURO</name>